<name>A0ABM5ZZZ3_9GAMM</name>
<gene>
    <name evidence="1" type="ORF">A3K91_2170</name>
</gene>
<evidence type="ECO:0000313" key="2">
    <source>
        <dbReference type="Proteomes" id="UP000076104"/>
    </source>
</evidence>
<evidence type="ECO:0000313" key="1">
    <source>
        <dbReference type="EMBL" id="AMT97750.1"/>
    </source>
</evidence>
<evidence type="ECO:0008006" key="3">
    <source>
        <dbReference type="Google" id="ProtNLM"/>
    </source>
</evidence>
<reference evidence="1 2" key="1">
    <citation type="submission" date="2016-03" db="EMBL/GenBank/DDBJ databases">
        <title>Genome sequencing of Psychrobacter alimentarius PAMC 27889.</title>
        <authorList>
            <person name="Lee J."/>
            <person name="Kim O.-S."/>
        </authorList>
    </citation>
    <scope>NUCLEOTIDE SEQUENCE [LARGE SCALE GENOMIC DNA]</scope>
    <source>
        <strain evidence="1 2">PAMC 27889</strain>
    </source>
</reference>
<dbReference type="RefSeq" id="WP_062845281.1">
    <property type="nucleotide sequence ID" value="NZ_CP014945.1"/>
</dbReference>
<dbReference type="GeneID" id="33059126"/>
<dbReference type="Proteomes" id="UP000076104">
    <property type="component" value="Chromosome"/>
</dbReference>
<keyword evidence="2" id="KW-1185">Reference proteome</keyword>
<organism evidence="1 2">
    <name type="scientific">Psychrobacter alimentarius</name>
    <dbReference type="NCBI Taxonomy" id="261164"/>
    <lineage>
        <taxon>Bacteria</taxon>
        <taxon>Pseudomonadati</taxon>
        <taxon>Pseudomonadota</taxon>
        <taxon>Gammaproteobacteria</taxon>
        <taxon>Moraxellales</taxon>
        <taxon>Moraxellaceae</taxon>
        <taxon>Psychrobacter</taxon>
    </lineage>
</organism>
<accession>A0ABM5ZZZ3</accession>
<sequence length="612" mass="69814">MITLSTFQEYLSSKKSISQAQPPSMSQSANGQEHYLLKLLATLPSQTPIQQAEQLGKILTVLREVNIKEQQRLKLLAQVIDASDQLIATLRQHYIYEIGALNDVQLSHMAQVKSLYYLIIMAYDRVIHDKQALLQNRKKPPSSRVWKRYFKVNNDSSVLLAIAIYQTLLMYQKLLGEEVICYQKPSPYLWYKINRLYALAHQHHVLTVNHIETTGSLRTSNIHQLYCQICLHSLLNMRAMQRQTVLLVQRLLPEWGKYIVATIEPKTETRVFVDLHSDKPPAYLTANSDINPYEDHHHCLFIELGPLLAYFEARVQALIVEGSEGAECYLLNKLSMTMRYRYLQTPLTPATKYVIKKEAVLITGFNNIHYRVSGSQSFANLIAVNDLPEEQRPRYETGKHKRGGDETVIHEILSNSDTSLFRRLQLVSPADHSQATNKEAISNKDTISNYGEIVTDSGIAQLKKLPNREGVDLGIVDPKWTMTAPLLVSTMSLFLICRSDISASTDWSIGVARWLNPEDKNLEVEWQVLGHAVVACGIRLEGRETRSQHFVPAFILGGDEQLQTAGTLIVPTAYFQPNDRVTMRINNKQTPLRLEKRVLFTDEFSQYEIVKI</sequence>
<proteinExistence type="predicted"/>
<dbReference type="EMBL" id="CP014945">
    <property type="protein sequence ID" value="AMT97750.1"/>
    <property type="molecule type" value="Genomic_DNA"/>
</dbReference>
<protein>
    <recommendedName>
        <fullName evidence="3">Molecular chaperone</fullName>
    </recommendedName>
</protein>